<reference evidence="1 2" key="1">
    <citation type="journal article" date="2019" name="G3 (Bethesda)">
        <title>Sequencing of a Wild Apple (Malus baccata) Genome Unravels the Differences Between Cultivated and Wild Apple Species Regarding Disease Resistance and Cold Tolerance.</title>
        <authorList>
            <person name="Chen X."/>
        </authorList>
    </citation>
    <scope>NUCLEOTIDE SEQUENCE [LARGE SCALE GENOMIC DNA]</scope>
    <source>
        <strain evidence="2">cv. Shandingzi</strain>
        <tissue evidence="1">Leaves</tissue>
    </source>
</reference>
<dbReference type="AlphaFoldDB" id="A0A540MP38"/>
<accession>A0A540MP38</accession>
<gene>
    <name evidence="1" type="ORF">C1H46_013783</name>
</gene>
<protein>
    <submittedName>
        <fullName evidence="1">Uncharacterized protein</fullName>
    </submittedName>
</protein>
<proteinExistence type="predicted"/>
<comment type="caution">
    <text evidence="1">The sequence shown here is derived from an EMBL/GenBank/DDBJ whole genome shotgun (WGS) entry which is preliminary data.</text>
</comment>
<evidence type="ECO:0000313" key="1">
    <source>
        <dbReference type="EMBL" id="TQE00539.1"/>
    </source>
</evidence>
<dbReference type="Proteomes" id="UP000315295">
    <property type="component" value="Unassembled WGS sequence"/>
</dbReference>
<evidence type="ECO:0000313" key="2">
    <source>
        <dbReference type="Proteomes" id="UP000315295"/>
    </source>
</evidence>
<sequence>MNNTTRKGRDSEKVVVVNTRAGRNIGTLHTISKYHNNSRFGSVKSERRAGEKSKKQLKIPQQFAVWKWLQIKAEMSKWEHRWG</sequence>
<keyword evidence="2" id="KW-1185">Reference proteome</keyword>
<organism evidence="1 2">
    <name type="scientific">Malus baccata</name>
    <name type="common">Siberian crab apple</name>
    <name type="synonym">Pyrus baccata</name>
    <dbReference type="NCBI Taxonomy" id="106549"/>
    <lineage>
        <taxon>Eukaryota</taxon>
        <taxon>Viridiplantae</taxon>
        <taxon>Streptophyta</taxon>
        <taxon>Embryophyta</taxon>
        <taxon>Tracheophyta</taxon>
        <taxon>Spermatophyta</taxon>
        <taxon>Magnoliopsida</taxon>
        <taxon>eudicotyledons</taxon>
        <taxon>Gunneridae</taxon>
        <taxon>Pentapetalae</taxon>
        <taxon>rosids</taxon>
        <taxon>fabids</taxon>
        <taxon>Rosales</taxon>
        <taxon>Rosaceae</taxon>
        <taxon>Amygdaloideae</taxon>
        <taxon>Maleae</taxon>
        <taxon>Malus</taxon>
    </lineage>
</organism>
<dbReference type="EMBL" id="VIEB01000210">
    <property type="protein sequence ID" value="TQE00539.1"/>
    <property type="molecule type" value="Genomic_DNA"/>
</dbReference>
<name>A0A540MP38_MALBA</name>